<dbReference type="AlphaFoldDB" id="A0A378KQE6"/>
<evidence type="ECO:0000256" key="1">
    <source>
        <dbReference type="SAM" id="SignalP"/>
    </source>
</evidence>
<dbReference type="Proteomes" id="UP000254230">
    <property type="component" value="Unassembled WGS sequence"/>
</dbReference>
<dbReference type="RefSeq" id="WP_058475529.1">
    <property type="nucleotide sequence ID" value="NZ_CAAAIL010000012.1"/>
</dbReference>
<dbReference type="EMBL" id="LNYR01000049">
    <property type="protein sequence ID" value="KTD42441.1"/>
    <property type="molecule type" value="Genomic_DNA"/>
</dbReference>
<evidence type="ECO:0000313" key="2">
    <source>
        <dbReference type="EMBL" id="KTD42441.1"/>
    </source>
</evidence>
<evidence type="ECO:0000313" key="5">
    <source>
        <dbReference type="Proteomes" id="UP000254230"/>
    </source>
</evidence>
<feature type="chain" id="PRO_5016581785" evidence="1">
    <location>
        <begin position="22"/>
        <end position="83"/>
    </location>
</feature>
<dbReference type="EMBL" id="UGOW01000001">
    <property type="protein sequence ID" value="STY17104.1"/>
    <property type="molecule type" value="Genomic_DNA"/>
</dbReference>
<sequence>MKPELLSTLMILFAFSSNTGASSTQWCSLQQSQNKLLIHSLQLSEDDGARCSDGTRCSTGYDYCCYINGTETCVKSLSECQEE</sequence>
<accession>A0A378KQE6</accession>
<evidence type="ECO:0000313" key="3">
    <source>
        <dbReference type="EMBL" id="STY17104.1"/>
    </source>
</evidence>
<keyword evidence="1" id="KW-0732">Signal</keyword>
<dbReference type="Proteomes" id="UP000054639">
    <property type="component" value="Unassembled WGS sequence"/>
</dbReference>
<proteinExistence type="predicted"/>
<keyword evidence="4" id="KW-1185">Reference proteome</keyword>
<gene>
    <name evidence="2" type="ORF">Lqua_3419</name>
    <name evidence="3" type="ORF">NCTC12376_00898</name>
</gene>
<protein>
    <submittedName>
        <fullName evidence="3">Uncharacterized protein</fullName>
    </submittedName>
</protein>
<organism evidence="3 5">
    <name type="scientific">Legionella quateirensis</name>
    <dbReference type="NCBI Taxonomy" id="45072"/>
    <lineage>
        <taxon>Bacteria</taxon>
        <taxon>Pseudomonadati</taxon>
        <taxon>Pseudomonadota</taxon>
        <taxon>Gammaproteobacteria</taxon>
        <taxon>Legionellales</taxon>
        <taxon>Legionellaceae</taxon>
        <taxon>Legionella</taxon>
    </lineage>
</organism>
<reference evidence="2 4" key="1">
    <citation type="submission" date="2015-11" db="EMBL/GenBank/DDBJ databases">
        <title>Genomic analysis of 38 Legionella species identifies large and diverse effector repertoires.</title>
        <authorList>
            <person name="Burstein D."/>
            <person name="Amaro F."/>
            <person name="Zusman T."/>
            <person name="Lifshitz Z."/>
            <person name="Cohen O."/>
            <person name="Gilbert J.A."/>
            <person name="Pupko T."/>
            <person name="Shuman H.A."/>
            <person name="Segal G."/>
        </authorList>
    </citation>
    <scope>NUCLEOTIDE SEQUENCE [LARGE SCALE GENOMIC DNA]</scope>
    <source>
        <strain evidence="2 4">ATCC 49507</strain>
    </source>
</reference>
<reference evidence="3 5" key="2">
    <citation type="submission" date="2018-06" db="EMBL/GenBank/DDBJ databases">
        <authorList>
            <consortium name="Pathogen Informatics"/>
            <person name="Doyle S."/>
        </authorList>
    </citation>
    <scope>NUCLEOTIDE SEQUENCE [LARGE SCALE GENOMIC DNA]</scope>
    <source>
        <strain evidence="3 5">NCTC12376</strain>
    </source>
</reference>
<feature type="signal peptide" evidence="1">
    <location>
        <begin position="1"/>
        <end position="21"/>
    </location>
</feature>
<name>A0A378KQE6_9GAMM</name>
<evidence type="ECO:0000313" key="4">
    <source>
        <dbReference type="Proteomes" id="UP000054639"/>
    </source>
</evidence>